<comment type="caution">
    <text evidence="1">The sequence shown here is derived from an EMBL/GenBank/DDBJ whole genome shotgun (WGS) entry which is preliminary data.</text>
</comment>
<reference evidence="1 2" key="1">
    <citation type="submission" date="2019-09" db="EMBL/GenBank/DDBJ databases">
        <title>Segnochrobactrum spirostomi gen. nov., sp. nov., isolated from the ciliate Spirostomum cf. yagiui and description of a novel family, Segnochrobactraceae fam. nov. within the order Rhizobiales of the class Alphaproteobacteria.</title>
        <authorList>
            <person name="Akter S."/>
            <person name="Shazib S.U.A."/>
            <person name="Shin M.K."/>
        </authorList>
    </citation>
    <scope>NUCLEOTIDE SEQUENCE [LARGE SCALE GENOMIC DNA]</scope>
    <source>
        <strain evidence="1 2">Sp-1</strain>
    </source>
</reference>
<organism evidence="1 2">
    <name type="scientific">Segnochrobactrum spirostomi</name>
    <dbReference type="NCBI Taxonomy" id="2608987"/>
    <lineage>
        <taxon>Bacteria</taxon>
        <taxon>Pseudomonadati</taxon>
        <taxon>Pseudomonadota</taxon>
        <taxon>Alphaproteobacteria</taxon>
        <taxon>Hyphomicrobiales</taxon>
        <taxon>Segnochrobactraceae</taxon>
        <taxon>Segnochrobactrum</taxon>
    </lineage>
</organism>
<evidence type="ECO:0000313" key="2">
    <source>
        <dbReference type="Proteomes" id="UP000332515"/>
    </source>
</evidence>
<name>A0A6A7Y6F6_9HYPH</name>
<sequence>MNIIKNYTAGARVEHRRFVRLSADRTVVPATAATDEIIGVTDAPNGVDAGGPVDVVLFGIASVEAGGAVTRGAWLTAAADGKAVAAAPAAGANAIAAARAVFEAASSGDFSDVFVHPTRIQG</sequence>
<dbReference type="AlphaFoldDB" id="A0A6A7Y6F6"/>
<dbReference type="EMBL" id="VWNA01000001">
    <property type="protein sequence ID" value="MQT13648.1"/>
    <property type="molecule type" value="Genomic_DNA"/>
</dbReference>
<dbReference type="Pfam" id="PF23982">
    <property type="entry name" value="XM1_gp53_minor_capsid"/>
    <property type="match status" value="1"/>
</dbReference>
<dbReference type="RefSeq" id="WP_153482654.1">
    <property type="nucleotide sequence ID" value="NZ_VWNA01000001.1"/>
</dbReference>
<evidence type="ECO:0000313" key="1">
    <source>
        <dbReference type="EMBL" id="MQT13648.1"/>
    </source>
</evidence>
<dbReference type="InterPro" id="IPR056914">
    <property type="entry name" value="Gp53-like"/>
</dbReference>
<accession>A0A6A7Y6F6</accession>
<protein>
    <submittedName>
        <fullName evidence="1">DUF2190 domain-containing protein</fullName>
    </submittedName>
</protein>
<keyword evidence="2" id="KW-1185">Reference proteome</keyword>
<gene>
    <name evidence="1" type="ORF">F0357_13560</name>
</gene>
<dbReference type="Proteomes" id="UP000332515">
    <property type="component" value="Unassembled WGS sequence"/>
</dbReference>
<proteinExistence type="predicted"/>